<evidence type="ECO:0000313" key="1">
    <source>
        <dbReference type="EMBL" id="KAJ9122469.1"/>
    </source>
</evidence>
<evidence type="ECO:0000313" key="2">
    <source>
        <dbReference type="Proteomes" id="UP001243375"/>
    </source>
</evidence>
<organism evidence="1 2">
    <name type="scientific">Naganishia vaughanmartiniae</name>
    <dbReference type="NCBI Taxonomy" id="1424756"/>
    <lineage>
        <taxon>Eukaryota</taxon>
        <taxon>Fungi</taxon>
        <taxon>Dikarya</taxon>
        <taxon>Basidiomycota</taxon>
        <taxon>Agaricomycotina</taxon>
        <taxon>Tremellomycetes</taxon>
        <taxon>Filobasidiales</taxon>
        <taxon>Filobasidiaceae</taxon>
        <taxon>Naganishia</taxon>
    </lineage>
</organism>
<gene>
    <name evidence="1" type="ORF">QFC22_001895</name>
</gene>
<sequence length="272" mass="31168">MNILDELNYDLARDVHGTVPQTVYSHDVRATQELLERLAYLEAGYTAGFAGQGAPPRLTKSNPDVKQELQALVQMECTDAEIADKYGVVENPIYRWRNILGIFKGAHLNRTIGYMLREYIAHWRNQTDGKRVGAIMTLGWLRSQNLPCTRDQVRWVLWEMEPDNVQARGTQAIKRRVYHVPFPNSIWHIDGHHKLIRWKMVIQGGIDGKSHLMTFMDVSDNNRAETVRAIFLKSTEVWGWPEGVRADHRGENLGVGRRNGSGQRSVPWSILD</sequence>
<reference evidence="1" key="1">
    <citation type="submission" date="2023-04" db="EMBL/GenBank/DDBJ databases">
        <title>Draft Genome sequencing of Naganishia species isolated from polar environments using Oxford Nanopore Technology.</title>
        <authorList>
            <person name="Leo P."/>
            <person name="Venkateswaran K."/>
        </authorList>
    </citation>
    <scope>NUCLEOTIDE SEQUENCE</scope>
    <source>
        <strain evidence="1">MNA-CCFEE 5425</strain>
    </source>
</reference>
<proteinExistence type="predicted"/>
<protein>
    <submittedName>
        <fullName evidence="1">Uncharacterized protein</fullName>
    </submittedName>
</protein>
<name>A0ACC2XEK4_9TREE</name>
<comment type="caution">
    <text evidence="1">The sequence shown here is derived from an EMBL/GenBank/DDBJ whole genome shotgun (WGS) entry which is preliminary data.</text>
</comment>
<dbReference type="Proteomes" id="UP001243375">
    <property type="component" value="Unassembled WGS sequence"/>
</dbReference>
<dbReference type="EMBL" id="JASBWU010000004">
    <property type="protein sequence ID" value="KAJ9122469.1"/>
    <property type="molecule type" value="Genomic_DNA"/>
</dbReference>
<accession>A0ACC2XEK4</accession>
<keyword evidence="2" id="KW-1185">Reference proteome</keyword>